<feature type="transmembrane region" description="Helical" evidence="10">
    <location>
        <begin position="147"/>
        <end position="169"/>
    </location>
</feature>
<gene>
    <name evidence="12" type="ORF">V6255_04340</name>
</gene>
<evidence type="ECO:0000259" key="11">
    <source>
        <dbReference type="PROSITE" id="PS50928"/>
    </source>
</evidence>
<evidence type="ECO:0000256" key="4">
    <source>
        <dbReference type="ARBA" id="ARBA00022475"/>
    </source>
</evidence>
<evidence type="ECO:0000313" key="13">
    <source>
        <dbReference type="Proteomes" id="UP001366060"/>
    </source>
</evidence>
<feature type="transmembrane region" description="Helical" evidence="10">
    <location>
        <begin position="200"/>
        <end position="222"/>
    </location>
</feature>
<protein>
    <submittedName>
        <fullName evidence="12">ABC transporter permease subunit</fullName>
    </submittedName>
</protein>
<proteinExistence type="inferred from homology"/>
<dbReference type="NCBIfam" id="TIGR01726">
    <property type="entry name" value="HEQRo_perm_3TM"/>
    <property type="match status" value="1"/>
</dbReference>
<organism evidence="12 13">
    <name type="scientific">Psychromonas arctica</name>
    <dbReference type="NCBI Taxonomy" id="168275"/>
    <lineage>
        <taxon>Bacteria</taxon>
        <taxon>Pseudomonadati</taxon>
        <taxon>Pseudomonadota</taxon>
        <taxon>Gammaproteobacteria</taxon>
        <taxon>Alteromonadales</taxon>
        <taxon>Psychromonadaceae</taxon>
        <taxon>Psychromonas</taxon>
    </lineage>
</organism>
<dbReference type="CDD" id="cd06261">
    <property type="entry name" value="TM_PBP2"/>
    <property type="match status" value="1"/>
</dbReference>
<dbReference type="Gene3D" id="1.10.3720.10">
    <property type="entry name" value="MetI-like"/>
    <property type="match status" value="1"/>
</dbReference>
<comment type="similarity">
    <text evidence="2">Belongs to the binding-protein-dependent transport system permease family. HisMQ subfamily.</text>
</comment>
<comment type="subcellular location">
    <subcellularLocation>
        <location evidence="1">Cell inner membrane</location>
        <topology evidence="1">Multi-pass membrane protein</topology>
    </subcellularLocation>
    <subcellularLocation>
        <location evidence="10">Cell membrane</location>
        <topology evidence="10">Multi-pass membrane protein</topology>
    </subcellularLocation>
</comment>
<dbReference type="Proteomes" id="UP001366060">
    <property type="component" value="Unassembled WGS sequence"/>
</dbReference>
<keyword evidence="8 10" id="KW-1133">Transmembrane helix</keyword>
<reference evidence="12 13" key="1">
    <citation type="submission" date="2024-02" db="EMBL/GenBank/DDBJ databases">
        <title>Bacteria isolated from the canopy kelp, Nereocystis luetkeana.</title>
        <authorList>
            <person name="Pfister C.A."/>
            <person name="Younker I.T."/>
            <person name="Light S.H."/>
        </authorList>
    </citation>
    <scope>NUCLEOTIDE SEQUENCE [LARGE SCALE GENOMIC DNA]</scope>
    <source>
        <strain evidence="12 13">TI.2.07</strain>
    </source>
</reference>
<name>A0ABU9H985_9GAMM</name>
<dbReference type="InterPro" id="IPR051613">
    <property type="entry name" value="ABC_transp_permease_HisMQ"/>
</dbReference>
<dbReference type="PANTHER" id="PTHR30133">
    <property type="entry name" value="CATIONIC AMINO ACID TRANSPORTER, MEMBRANE COMPONENT"/>
    <property type="match status" value="1"/>
</dbReference>
<evidence type="ECO:0000313" key="12">
    <source>
        <dbReference type="EMBL" id="MEL0658363.1"/>
    </source>
</evidence>
<evidence type="ECO:0000256" key="7">
    <source>
        <dbReference type="ARBA" id="ARBA00022970"/>
    </source>
</evidence>
<keyword evidence="7" id="KW-0029">Amino-acid transport</keyword>
<dbReference type="InterPro" id="IPR035906">
    <property type="entry name" value="MetI-like_sf"/>
</dbReference>
<evidence type="ECO:0000256" key="3">
    <source>
        <dbReference type="ARBA" id="ARBA00022448"/>
    </source>
</evidence>
<dbReference type="RefSeq" id="WP_341627032.1">
    <property type="nucleotide sequence ID" value="NZ_JBAKBA010000006.1"/>
</dbReference>
<comment type="caution">
    <text evidence="12">The sequence shown here is derived from an EMBL/GenBank/DDBJ whole genome shotgun (WGS) entry which is preliminary data.</text>
</comment>
<evidence type="ECO:0000256" key="8">
    <source>
        <dbReference type="ARBA" id="ARBA00022989"/>
    </source>
</evidence>
<keyword evidence="4" id="KW-1003">Cell membrane</keyword>
<keyword evidence="9 10" id="KW-0472">Membrane</keyword>
<sequence length="236" mass="25634">MNQAIQLLGFENGGWGNALWQGTLVTLEISIGAFFVGMLLGLLTALAKLHGNPFIQSIAKGYTTVCRAVPELLLILLFFYGGSSLINAVFDYLGYGYVEVAGLPVAIAVLGLVQGAYASEIFRGSILAVHSGQAEAGAAYGMSPRKIFFRVTLPIMAPYALAGLSNLWVNLIKDSALISVIGTNELLYVAKQAGGSTREYLLFFVAVAVIYYLITLISSYMLRKLEIYLRRWQPPH</sequence>
<keyword evidence="5" id="KW-0997">Cell inner membrane</keyword>
<evidence type="ECO:0000256" key="1">
    <source>
        <dbReference type="ARBA" id="ARBA00004429"/>
    </source>
</evidence>
<dbReference type="Pfam" id="PF00528">
    <property type="entry name" value="BPD_transp_1"/>
    <property type="match status" value="1"/>
</dbReference>
<evidence type="ECO:0000256" key="9">
    <source>
        <dbReference type="ARBA" id="ARBA00023136"/>
    </source>
</evidence>
<dbReference type="PROSITE" id="PS50928">
    <property type="entry name" value="ABC_TM1"/>
    <property type="match status" value="1"/>
</dbReference>
<feature type="transmembrane region" description="Helical" evidence="10">
    <location>
        <begin position="29"/>
        <end position="47"/>
    </location>
</feature>
<dbReference type="PANTHER" id="PTHR30133:SF2">
    <property type="entry name" value="ARGININE ABC TRANSPORTER PERMEASE PROTEIN ARTQ"/>
    <property type="match status" value="1"/>
</dbReference>
<evidence type="ECO:0000256" key="10">
    <source>
        <dbReference type="RuleBase" id="RU363032"/>
    </source>
</evidence>
<accession>A0ABU9H985</accession>
<feature type="transmembrane region" description="Helical" evidence="10">
    <location>
        <begin position="68"/>
        <end position="86"/>
    </location>
</feature>
<feature type="domain" description="ABC transmembrane type-1" evidence="11">
    <location>
        <begin position="23"/>
        <end position="222"/>
    </location>
</feature>
<dbReference type="EMBL" id="JBAKBA010000006">
    <property type="protein sequence ID" value="MEL0658363.1"/>
    <property type="molecule type" value="Genomic_DNA"/>
</dbReference>
<evidence type="ECO:0000256" key="6">
    <source>
        <dbReference type="ARBA" id="ARBA00022692"/>
    </source>
</evidence>
<dbReference type="InterPro" id="IPR010065">
    <property type="entry name" value="AA_ABC_transptr_permease_3TM"/>
</dbReference>
<keyword evidence="3 10" id="KW-0813">Transport</keyword>
<dbReference type="SUPFAM" id="SSF161098">
    <property type="entry name" value="MetI-like"/>
    <property type="match status" value="1"/>
</dbReference>
<keyword evidence="6 10" id="KW-0812">Transmembrane</keyword>
<evidence type="ECO:0000256" key="2">
    <source>
        <dbReference type="ARBA" id="ARBA00010072"/>
    </source>
</evidence>
<keyword evidence="13" id="KW-1185">Reference proteome</keyword>
<dbReference type="InterPro" id="IPR000515">
    <property type="entry name" value="MetI-like"/>
</dbReference>
<evidence type="ECO:0000256" key="5">
    <source>
        <dbReference type="ARBA" id="ARBA00022519"/>
    </source>
</evidence>